<evidence type="ECO:0000313" key="1">
    <source>
        <dbReference type="EMBL" id="MBC3178134.1"/>
    </source>
</evidence>
<keyword evidence="4" id="KW-1185">Reference proteome</keyword>
<dbReference type="Pfam" id="PF05119">
    <property type="entry name" value="Terminase_4"/>
    <property type="match status" value="1"/>
</dbReference>
<gene>
    <name evidence="1" type="ORF">H7348_02200</name>
    <name evidence="2" type="ORF">IAU68_07000</name>
</gene>
<dbReference type="EMBL" id="JACMYE010000001">
    <property type="protein sequence ID" value="MBC3178134.1"/>
    <property type="molecule type" value="Genomic_DNA"/>
</dbReference>
<reference evidence="3 4" key="1">
    <citation type="submission" date="2020-08" db="EMBL/GenBank/DDBJ databases">
        <title>novel species in genus Corynebacterium.</title>
        <authorList>
            <person name="Zhang G."/>
        </authorList>
    </citation>
    <scope>NUCLEOTIDE SEQUENCE [LARGE SCALE GENOMIC DNA]</scope>
    <source>
        <strain evidence="3 4">zg-917</strain>
        <strain evidence="2">Zg-917</strain>
    </source>
</reference>
<dbReference type="EMBL" id="CP061032">
    <property type="protein sequence ID" value="QNP89452.1"/>
    <property type="molecule type" value="Genomic_DNA"/>
</dbReference>
<evidence type="ECO:0000313" key="4">
    <source>
        <dbReference type="Proteomes" id="UP000642876"/>
    </source>
</evidence>
<protein>
    <submittedName>
        <fullName evidence="2">P27 family phage terminase small subunit</fullName>
    </submittedName>
</protein>
<name>A0A7H0JWN6_9CORY</name>
<accession>A0A7H0JWN6</accession>
<dbReference type="InterPro" id="IPR006448">
    <property type="entry name" value="Phage_term_ssu_P27"/>
</dbReference>
<evidence type="ECO:0000313" key="3">
    <source>
        <dbReference type="Proteomes" id="UP000516235"/>
    </source>
</evidence>
<dbReference type="Proteomes" id="UP000642876">
    <property type="component" value="Unassembled WGS sequence"/>
</dbReference>
<proteinExistence type="predicted"/>
<dbReference type="KEGG" id="cluj:IAU68_07000"/>
<evidence type="ECO:0000313" key="2">
    <source>
        <dbReference type="EMBL" id="QNP89452.1"/>
    </source>
</evidence>
<dbReference type="RefSeq" id="WP_171192596.1">
    <property type="nucleotide sequence ID" value="NZ_CP061032.1"/>
</dbReference>
<dbReference type="Proteomes" id="UP000516235">
    <property type="component" value="Chromosome"/>
</dbReference>
<sequence>MSDQFDQFAAPEHLSDEAREVWDSVIAEASNPAYIAADELAAYCNAVVLERDCARRVREEGTIVADERGRPIAHPAIAVGRQAQQDIKGWAEKFL</sequence>
<dbReference type="AlphaFoldDB" id="A0A7H0JWN6"/>
<organism evidence="2 3">
    <name type="scientific">Corynebacterium lujinxingii</name>
    <dbReference type="NCBI Taxonomy" id="2763010"/>
    <lineage>
        <taxon>Bacteria</taxon>
        <taxon>Bacillati</taxon>
        <taxon>Actinomycetota</taxon>
        <taxon>Actinomycetes</taxon>
        <taxon>Mycobacteriales</taxon>
        <taxon>Corynebacteriaceae</taxon>
        <taxon>Corynebacterium</taxon>
    </lineage>
</organism>